<proteinExistence type="predicted"/>
<sequence>MKERKKIQQVDIIIVDKRVGHPKNKYDVVTYSSIIMLNPHSFFLFILTNKKNPKITVCCSLLLVIFAQVKETGCSKTVGFEGELLLLVSRGEEQQNTTNIIYGRT</sequence>
<reference evidence="1" key="1">
    <citation type="submission" date="2014-05" db="EMBL/GenBank/DDBJ databases">
        <authorList>
            <person name="Chronopoulou M."/>
        </authorList>
    </citation>
    <scope>NUCLEOTIDE SEQUENCE</scope>
    <source>
        <tissue evidence="1">Whole organism</tissue>
    </source>
</reference>
<dbReference type="AlphaFoldDB" id="A0A0K2U859"/>
<accession>A0A0K2U859</accession>
<name>A0A0K2U859_LEPSM</name>
<dbReference type="EMBL" id="HACA01016884">
    <property type="protein sequence ID" value="CDW34245.1"/>
    <property type="molecule type" value="Transcribed_RNA"/>
</dbReference>
<evidence type="ECO:0000313" key="1">
    <source>
        <dbReference type="EMBL" id="CDW34245.1"/>
    </source>
</evidence>
<organism evidence="1">
    <name type="scientific">Lepeophtheirus salmonis</name>
    <name type="common">Salmon louse</name>
    <name type="synonym">Caligus salmonis</name>
    <dbReference type="NCBI Taxonomy" id="72036"/>
    <lineage>
        <taxon>Eukaryota</taxon>
        <taxon>Metazoa</taxon>
        <taxon>Ecdysozoa</taxon>
        <taxon>Arthropoda</taxon>
        <taxon>Crustacea</taxon>
        <taxon>Multicrustacea</taxon>
        <taxon>Hexanauplia</taxon>
        <taxon>Copepoda</taxon>
        <taxon>Siphonostomatoida</taxon>
        <taxon>Caligidae</taxon>
        <taxon>Lepeophtheirus</taxon>
    </lineage>
</organism>
<protein>
    <submittedName>
        <fullName evidence="1">Uncharacterized protein</fullName>
    </submittedName>
</protein>